<sequence>MLGRIGFLHIAFGCRVGRVLLEFFSFAGFANLDALAVLRILVLHTLFPGWVCLAGQLVDWHHGLRNALSSTLMGCPVGLCSCFGSSSVMWSLSPTWLIGVPAHCISVAEWGVCCWSFSPTVFADARAISLPLPPFRSAIFKSLIGSSVSPPSTPLPASPRADASVGVLTYSIQLNEVLGSIGTNCCLIGLVSNPDDPHSGKLGTSANLAPTISSVPLAYPLLSSQNMQIDSATLSGSTITFVNKTVSILGDNGPILSIDPLACPQKSSRVEQYHISSQRAADVASVAP</sequence>
<dbReference type="AlphaFoldDB" id="A0AAD3P9B0"/>
<protein>
    <submittedName>
        <fullName evidence="1">Uncharacterized protein</fullName>
    </submittedName>
</protein>
<dbReference type="Proteomes" id="UP001279734">
    <property type="component" value="Unassembled WGS sequence"/>
</dbReference>
<evidence type="ECO:0000313" key="1">
    <source>
        <dbReference type="EMBL" id="GMH00983.1"/>
    </source>
</evidence>
<comment type="caution">
    <text evidence="1">The sequence shown here is derived from an EMBL/GenBank/DDBJ whole genome shotgun (WGS) entry which is preliminary data.</text>
</comment>
<gene>
    <name evidence="1" type="ORF">Nepgr_002822</name>
</gene>
<dbReference type="EMBL" id="BSYO01000002">
    <property type="protein sequence ID" value="GMH00983.1"/>
    <property type="molecule type" value="Genomic_DNA"/>
</dbReference>
<organism evidence="1 2">
    <name type="scientific">Nepenthes gracilis</name>
    <name type="common">Slender pitcher plant</name>
    <dbReference type="NCBI Taxonomy" id="150966"/>
    <lineage>
        <taxon>Eukaryota</taxon>
        <taxon>Viridiplantae</taxon>
        <taxon>Streptophyta</taxon>
        <taxon>Embryophyta</taxon>
        <taxon>Tracheophyta</taxon>
        <taxon>Spermatophyta</taxon>
        <taxon>Magnoliopsida</taxon>
        <taxon>eudicotyledons</taxon>
        <taxon>Gunneridae</taxon>
        <taxon>Pentapetalae</taxon>
        <taxon>Caryophyllales</taxon>
        <taxon>Nepenthaceae</taxon>
        <taxon>Nepenthes</taxon>
    </lineage>
</organism>
<proteinExistence type="predicted"/>
<evidence type="ECO:0000313" key="2">
    <source>
        <dbReference type="Proteomes" id="UP001279734"/>
    </source>
</evidence>
<accession>A0AAD3P9B0</accession>
<name>A0AAD3P9B0_NEPGR</name>
<reference evidence="1" key="1">
    <citation type="submission" date="2023-05" db="EMBL/GenBank/DDBJ databases">
        <title>Nepenthes gracilis genome sequencing.</title>
        <authorList>
            <person name="Fukushima K."/>
        </authorList>
    </citation>
    <scope>NUCLEOTIDE SEQUENCE</scope>
    <source>
        <strain evidence="1">SING2019-196</strain>
    </source>
</reference>
<keyword evidence="2" id="KW-1185">Reference proteome</keyword>